<dbReference type="GO" id="GO:0016787">
    <property type="term" value="F:hydrolase activity"/>
    <property type="evidence" value="ECO:0007669"/>
    <property type="project" value="UniProtKB-KW"/>
</dbReference>
<dbReference type="InterPro" id="IPR026891">
    <property type="entry name" value="Fn3-like"/>
</dbReference>
<evidence type="ECO:0000256" key="3">
    <source>
        <dbReference type="SAM" id="MobiDB-lite"/>
    </source>
</evidence>
<dbReference type="Gene3D" id="2.60.40.10">
    <property type="entry name" value="Immunoglobulins"/>
    <property type="match status" value="1"/>
</dbReference>
<dbReference type="InterPro" id="IPR013783">
    <property type="entry name" value="Ig-like_fold"/>
</dbReference>
<sequence>MSRYRRGRARRAGRQRTSRAAAGALAVSTGLAAFAAGGLTAQAAASPGGVAALVSAMTLDEKLSFVQGRWDDPQQQTVGESGYVPGVPRLGIPPLRLTDGPAGVRAARPATAMPVPVALASSFDDGLAREYGRVLGRDARALGMDVVLAPMVNTIRVPYAGRNFEAYSEDPLVNSRTVAQAVKGIQSAGAIATTKHFAANNQETERGTINAEVGEQALQEIELPGFEAAAKAGTGAVMCSYNQLNGQHSCGNSTLLNSILRQQWGFGGWVMSDWGATHSPTDIVHGLDQDMPGAPRGDDFFGAPLKTAIQNGSIPVTALDGSVRRILGVMERFGLLRCASTKGPRAGCTPPARPALDTAADDRVAQKVAEDGAVLLRNTGGALPLTGAAARSIALVGTPATQPVIGGGGSSELAPTSLTVPRDEIVKRAGTGADVSYHPGLNTTGTVIPGSALSGGPIDFTGANALPVSSYDQTRTLTAPEDGDYLLTLRSTLSTTSLKVDGKEVTAGGSLRFDALKNATARVHLTKGTHSITVQATGYIPGRLELQLNWTTPTQARADLDTAVTAAKKAKTAVVFAYDEGTEGADRSTLALPYGQDAMISAVAKANPNTVVVLNTGSAVTMPWLKQVSGVLDMYYPGQMGGAATARLLFGDAAPGGRLTQTFPLDDAHTMVRGDPHRFPGVNGQETYSEGVYVGYRWYDQQKQKTLFPFGHGLSYTNFAYSGLKVRSDRHGLSAAFTITNTGKRAGDEVPQVYLGASPNVHGAQQAVRSLAGYGKVHLRPGQSRRVTIAVAPRRLQYWDATRHAWTTGTGTRDIWVGPSSQNLPLHGKTTVLH</sequence>
<dbReference type="Gene3D" id="3.20.20.300">
    <property type="entry name" value="Glycoside hydrolase, family 3, N-terminal domain"/>
    <property type="match status" value="1"/>
</dbReference>
<dbReference type="PRINTS" id="PR00133">
    <property type="entry name" value="GLHYDRLASE3"/>
</dbReference>
<feature type="compositionally biased region" description="Basic residues" evidence="3">
    <location>
        <begin position="1"/>
        <end position="17"/>
    </location>
</feature>
<keyword evidence="2 6" id="KW-0378">Hydrolase</keyword>
<evidence type="ECO:0000259" key="5">
    <source>
        <dbReference type="SMART" id="SM01217"/>
    </source>
</evidence>
<dbReference type="EMBL" id="BAAAMR010000086">
    <property type="protein sequence ID" value="GAA2159610.1"/>
    <property type="molecule type" value="Genomic_DNA"/>
</dbReference>
<dbReference type="PANTHER" id="PTHR42715:SF10">
    <property type="entry name" value="BETA-GLUCOSIDASE"/>
    <property type="match status" value="1"/>
</dbReference>
<dbReference type="Pfam" id="PF00933">
    <property type="entry name" value="Glyco_hydro_3"/>
    <property type="match status" value="1"/>
</dbReference>
<dbReference type="InterPro" id="IPR036962">
    <property type="entry name" value="Glyco_hydro_3_N_sf"/>
</dbReference>
<dbReference type="InterPro" id="IPR036881">
    <property type="entry name" value="Glyco_hydro_3_C_sf"/>
</dbReference>
<proteinExistence type="inferred from homology"/>
<evidence type="ECO:0000256" key="4">
    <source>
        <dbReference type="SAM" id="SignalP"/>
    </source>
</evidence>
<dbReference type="SMART" id="SM01217">
    <property type="entry name" value="Fn3_like"/>
    <property type="match status" value="1"/>
</dbReference>
<feature type="region of interest" description="Disordered" evidence="3">
    <location>
        <begin position="1"/>
        <end position="20"/>
    </location>
</feature>
<dbReference type="InterPro" id="IPR001764">
    <property type="entry name" value="Glyco_hydro_3_N"/>
</dbReference>
<feature type="domain" description="Fibronectin type III-like" evidence="5">
    <location>
        <begin position="749"/>
        <end position="821"/>
    </location>
</feature>
<dbReference type="Pfam" id="PF01915">
    <property type="entry name" value="Glyco_hydro_3_C"/>
    <property type="match status" value="1"/>
</dbReference>
<name>A0ABN3AC13_9ACTN</name>
<feature type="chain" id="PRO_5046452615" evidence="4">
    <location>
        <begin position="36"/>
        <end position="834"/>
    </location>
</feature>
<evidence type="ECO:0000313" key="6">
    <source>
        <dbReference type="EMBL" id="GAA2159610.1"/>
    </source>
</evidence>
<dbReference type="InterPro" id="IPR050288">
    <property type="entry name" value="Cellulose_deg_GH3"/>
</dbReference>
<comment type="similarity">
    <text evidence="1">Belongs to the glycosyl hydrolase 3 family.</text>
</comment>
<accession>A0ABN3AC13</accession>
<evidence type="ECO:0000256" key="1">
    <source>
        <dbReference type="ARBA" id="ARBA00005336"/>
    </source>
</evidence>
<protein>
    <submittedName>
        <fullName evidence="6">Glycoside hydrolase family 3 C-terminal domain-containing protein</fullName>
    </submittedName>
</protein>
<gene>
    <name evidence="6" type="ORF">GCM10009727_71630</name>
</gene>
<keyword evidence="4" id="KW-0732">Signal</keyword>
<organism evidence="6 7">
    <name type="scientific">Actinomadura napierensis</name>
    <dbReference type="NCBI Taxonomy" id="267854"/>
    <lineage>
        <taxon>Bacteria</taxon>
        <taxon>Bacillati</taxon>
        <taxon>Actinomycetota</taxon>
        <taxon>Actinomycetes</taxon>
        <taxon>Streptosporangiales</taxon>
        <taxon>Thermomonosporaceae</taxon>
        <taxon>Actinomadura</taxon>
    </lineage>
</organism>
<feature type="signal peptide" evidence="4">
    <location>
        <begin position="1"/>
        <end position="35"/>
    </location>
</feature>
<dbReference type="SUPFAM" id="SSF52279">
    <property type="entry name" value="Beta-D-glucan exohydrolase, C-terminal domain"/>
    <property type="match status" value="1"/>
</dbReference>
<dbReference type="SUPFAM" id="SSF51445">
    <property type="entry name" value="(Trans)glycosidases"/>
    <property type="match status" value="1"/>
</dbReference>
<comment type="caution">
    <text evidence="6">The sequence shown here is derived from an EMBL/GenBank/DDBJ whole genome shotgun (WGS) entry which is preliminary data.</text>
</comment>
<evidence type="ECO:0000313" key="7">
    <source>
        <dbReference type="Proteomes" id="UP001501020"/>
    </source>
</evidence>
<reference evidence="6 7" key="1">
    <citation type="journal article" date="2019" name="Int. J. Syst. Evol. Microbiol.">
        <title>The Global Catalogue of Microorganisms (GCM) 10K type strain sequencing project: providing services to taxonomists for standard genome sequencing and annotation.</title>
        <authorList>
            <consortium name="The Broad Institute Genomics Platform"/>
            <consortium name="The Broad Institute Genome Sequencing Center for Infectious Disease"/>
            <person name="Wu L."/>
            <person name="Ma J."/>
        </authorList>
    </citation>
    <scope>NUCLEOTIDE SEQUENCE [LARGE SCALE GENOMIC DNA]</scope>
    <source>
        <strain evidence="6 7">JCM 13850</strain>
    </source>
</reference>
<dbReference type="InterPro" id="IPR017853">
    <property type="entry name" value="GH"/>
</dbReference>
<dbReference type="Gene3D" id="2.60.120.380">
    <property type="match status" value="1"/>
</dbReference>
<evidence type="ECO:0000256" key="2">
    <source>
        <dbReference type="ARBA" id="ARBA00022801"/>
    </source>
</evidence>
<dbReference type="Pfam" id="PF14310">
    <property type="entry name" value="Fn3-like"/>
    <property type="match status" value="1"/>
</dbReference>
<dbReference type="Gene3D" id="3.40.50.1700">
    <property type="entry name" value="Glycoside hydrolase family 3 C-terminal domain"/>
    <property type="match status" value="1"/>
</dbReference>
<dbReference type="Proteomes" id="UP001501020">
    <property type="component" value="Unassembled WGS sequence"/>
</dbReference>
<keyword evidence="7" id="KW-1185">Reference proteome</keyword>
<dbReference type="InterPro" id="IPR002772">
    <property type="entry name" value="Glyco_hydro_3_C"/>
</dbReference>
<dbReference type="PANTHER" id="PTHR42715">
    <property type="entry name" value="BETA-GLUCOSIDASE"/>
    <property type="match status" value="1"/>
</dbReference>